<dbReference type="Proteomes" id="UP000321820">
    <property type="component" value="Chromosome"/>
</dbReference>
<dbReference type="Gene3D" id="3.10.450.50">
    <property type="match status" value="1"/>
</dbReference>
<gene>
    <name evidence="8" type="ORF">FTW19_03055</name>
</gene>
<feature type="domain" description="RNA polymerase sigma factor 70 region 4 type 2" evidence="7">
    <location>
        <begin position="128"/>
        <end position="180"/>
    </location>
</feature>
<dbReference type="InterPro" id="IPR013324">
    <property type="entry name" value="RNA_pol_sigma_r3/r4-like"/>
</dbReference>
<protein>
    <submittedName>
        <fullName evidence="8">Sigma-70 family RNA polymerase sigma factor</fullName>
    </submittedName>
</protein>
<dbReference type="InterPro" id="IPR014284">
    <property type="entry name" value="RNA_pol_sigma-70_dom"/>
</dbReference>
<dbReference type="SUPFAM" id="SSF88659">
    <property type="entry name" value="Sigma3 and sigma4 domains of RNA polymerase sigma factors"/>
    <property type="match status" value="1"/>
</dbReference>
<organism evidence="8 9">
    <name type="scientific">Terriglobus albidus</name>
    <dbReference type="NCBI Taxonomy" id="1592106"/>
    <lineage>
        <taxon>Bacteria</taxon>
        <taxon>Pseudomonadati</taxon>
        <taxon>Acidobacteriota</taxon>
        <taxon>Terriglobia</taxon>
        <taxon>Terriglobales</taxon>
        <taxon>Acidobacteriaceae</taxon>
        <taxon>Terriglobus</taxon>
    </lineage>
</organism>
<dbReference type="InterPro" id="IPR032710">
    <property type="entry name" value="NTF2-like_dom_sf"/>
</dbReference>
<dbReference type="NCBIfam" id="TIGR02960">
    <property type="entry name" value="SigX5"/>
    <property type="match status" value="1"/>
</dbReference>
<dbReference type="InterPro" id="IPR014305">
    <property type="entry name" value="RNA_pol_sigma-G_actinobac"/>
</dbReference>
<evidence type="ECO:0000256" key="4">
    <source>
        <dbReference type="ARBA" id="ARBA00023082"/>
    </source>
</evidence>
<accession>A0A5B9EL42</accession>
<name>A0A5B9EL42_9BACT</name>
<dbReference type="Pfam" id="PF04542">
    <property type="entry name" value="Sigma70_r2"/>
    <property type="match status" value="1"/>
</dbReference>
<comment type="subunit">
    <text evidence="2">Interacts transiently with the RNA polymerase catalytic core formed by RpoA, RpoB, RpoC and RpoZ (2 alpha, 1 beta, 1 beta' and 1 omega subunit) to form the RNA polymerase holoenzyme that can initiate transcription.</text>
</comment>
<feature type="domain" description="RNA polymerase sigma-70 region 2" evidence="6">
    <location>
        <begin position="6"/>
        <end position="73"/>
    </location>
</feature>
<dbReference type="SUPFAM" id="SSF88946">
    <property type="entry name" value="Sigma2 domain of RNA polymerase sigma factors"/>
    <property type="match status" value="1"/>
</dbReference>
<proteinExistence type="inferred from homology"/>
<dbReference type="GO" id="GO:0003677">
    <property type="term" value="F:DNA binding"/>
    <property type="evidence" value="ECO:0007669"/>
    <property type="project" value="InterPro"/>
</dbReference>
<evidence type="ECO:0000313" key="8">
    <source>
        <dbReference type="EMBL" id="QEE31147.1"/>
    </source>
</evidence>
<evidence type="ECO:0000259" key="7">
    <source>
        <dbReference type="Pfam" id="PF08281"/>
    </source>
</evidence>
<keyword evidence="5" id="KW-0804">Transcription</keyword>
<dbReference type="NCBIfam" id="NF006089">
    <property type="entry name" value="PRK08241.1"/>
    <property type="match status" value="1"/>
</dbReference>
<keyword evidence="4" id="KW-0731">Sigma factor</keyword>
<dbReference type="OrthoDB" id="3211555at2"/>
<dbReference type="SUPFAM" id="SSF54427">
    <property type="entry name" value="NTF2-like"/>
    <property type="match status" value="1"/>
</dbReference>
<dbReference type="AlphaFoldDB" id="A0A5B9EL42"/>
<dbReference type="GO" id="GO:0006352">
    <property type="term" value="P:DNA-templated transcription initiation"/>
    <property type="evidence" value="ECO:0007669"/>
    <property type="project" value="InterPro"/>
</dbReference>
<dbReference type="Pfam" id="PF08281">
    <property type="entry name" value="Sigma70_r4_2"/>
    <property type="match status" value="1"/>
</dbReference>
<dbReference type="PANTHER" id="PTHR43133">
    <property type="entry name" value="RNA POLYMERASE ECF-TYPE SIGMA FACTO"/>
    <property type="match status" value="1"/>
</dbReference>
<dbReference type="InterPro" id="IPR013249">
    <property type="entry name" value="RNA_pol_sigma70_r4_t2"/>
</dbReference>
<dbReference type="InterPro" id="IPR007627">
    <property type="entry name" value="RNA_pol_sigma70_r2"/>
</dbReference>
<dbReference type="GO" id="GO:0016987">
    <property type="term" value="F:sigma factor activity"/>
    <property type="evidence" value="ECO:0007669"/>
    <property type="project" value="UniProtKB-KW"/>
</dbReference>
<dbReference type="InterPro" id="IPR039425">
    <property type="entry name" value="RNA_pol_sigma-70-like"/>
</dbReference>
<dbReference type="EMBL" id="CP042806">
    <property type="protein sequence ID" value="QEE31147.1"/>
    <property type="molecule type" value="Genomic_DNA"/>
</dbReference>
<dbReference type="Gene3D" id="1.10.1740.10">
    <property type="match status" value="1"/>
</dbReference>
<dbReference type="KEGG" id="talb:FTW19_03055"/>
<keyword evidence="3" id="KW-0805">Transcription regulation</keyword>
<reference evidence="8 9" key="1">
    <citation type="submission" date="2019-08" db="EMBL/GenBank/DDBJ databases">
        <title>Complete genome sequence of Terriglobus albidus strain ORNL.</title>
        <authorList>
            <person name="Podar M."/>
        </authorList>
    </citation>
    <scope>NUCLEOTIDE SEQUENCE [LARGE SCALE GENOMIC DNA]</scope>
    <source>
        <strain evidence="8 9">ORNL</strain>
    </source>
</reference>
<keyword evidence="9" id="KW-1185">Reference proteome</keyword>
<dbReference type="InterPro" id="IPR013325">
    <property type="entry name" value="RNA_pol_sigma_r2"/>
</dbReference>
<evidence type="ECO:0000256" key="3">
    <source>
        <dbReference type="ARBA" id="ARBA00023015"/>
    </source>
</evidence>
<evidence type="ECO:0000256" key="1">
    <source>
        <dbReference type="ARBA" id="ARBA00010641"/>
    </source>
</evidence>
<dbReference type="Gene3D" id="1.10.10.10">
    <property type="entry name" value="Winged helix-like DNA-binding domain superfamily/Winged helix DNA-binding domain"/>
    <property type="match status" value="1"/>
</dbReference>
<evidence type="ECO:0000313" key="9">
    <source>
        <dbReference type="Proteomes" id="UP000321820"/>
    </source>
</evidence>
<dbReference type="NCBIfam" id="TIGR02937">
    <property type="entry name" value="sigma70-ECF"/>
    <property type="match status" value="1"/>
</dbReference>
<dbReference type="InterPro" id="IPR036388">
    <property type="entry name" value="WH-like_DNA-bd_sf"/>
</dbReference>
<dbReference type="PANTHER" id="PTHR43133:SF65">
    <property type="entry name" value="ECF RNA POLYMERASE SIGMA FACTOR SIGG"/>
    <property type="match status" value="1"/>
</dbReference>
<evidence type="ECO:0000256" key="5">
    <source>
        <dbReference type="ARBA" id="ARBA00023163"/>
    </source>
</evidence>
<sequence length="314" mass="34834">MDISQIEMYRPALTGHCYRMLGSVFDADDAVQETMIRAWKSLESFDGRSTLKTWLYRIATNVCLDELKKRGRRARPVDEGIPSSGAPPLESLTQQPQEYWIEPILDTQVVSNDASPAEQVVQRQSVRLAFVAALQNLAPRQRAALLMTEVLGCSASEVAETLETSVPSVNSALQRARATLAKRSEEQPVSLTAAQQGMLRRYVTAFEQYDVAGLTALMREDVTLCMPPFELWLQGPEEIQTWMLGLGCGCRGSRLFPTSASGWPAFVQYRPNPEGGHKAWGLIVLELDGDRIAGVTTFLDTARLFPRFGFGMTV</sequence>
<evidence type="ECO:0000259" key="6">
    <source>
        <dbReference type="Pfam" id="PF04542"/>
    </source>
</evidence>
<evidence type="ECO:0000256" key="2">
    <source>
        <dbReference type="ARBA" id="ARBA00011344"/>
    </source>
</evidence>
<comment type="similarity">
    <text evidence="1">Belongs to the sigma-70 factor family. ECF subfamily.</text>
</comment>